<proteinExistence type="predicted"/>
<keyword evidence="1" id="KW-1133">Transmembrane helix</keyword>
<organism evidence="2 3">
    <name type="scientific">Catenulispora yoronensis</name>
    <dbReference type="NCBI Taxonomy" id="450799"/>
    <lineage>
        <taxon>Bacteria</taxon>
        <taxon>Bacillati</taxon>
        <taxon>Actinomycetota</taxon>
        <taxon>Actinomycetes</taxon>
        <taxon>Catenulisporales</taxon>
        <taxon>Catenulisporaceae</taxon>
        <taxon>Catenulispora</taxon>
    </lineage>
</organism>
<reference evidence="3" key="1">
    <citation type="journal article" date="2019" name="Int. J. Syst. Evol. Microbiol.">
        <title>The Global Catalogue of Microorganisms (GCM) 10K type strain sequencing project: providing services to taxonomists for standard genome sequencing and annotation.</title>
        <authorList>
            <consortium name="The Broad Institute Genomics Platform"/>
            <consortium name="The Broad Institute Genome Sequencing Center for Infectious Disease"/>
            <person name="Wu L."/>
            <person name="Ma J."/>
        </authorList>
    </citation>
    <scope>NUCLEOTIDE SEQUENCE [LARGE SCALE GENOMIC DNA]</scope>
    <source>
        <strain evidence="3">JCM 16014</strain>
    </source>
</reference>
<accession>A0ABP5FDI0</accession>
<evidence type="ECO:0000313" key="3">
    <source>
        <dbReference type="Proteomes" id="UP001500751"/>
    </source>
</evidence>
<feature type="transmembrane region" description="Helical" evidence="1">
    <location>
        <begin position="147"/>
        <end position="168"/>
    </location>
</feature>
<name>A0ABP5FDI0_9ACTN</name>
<keyword evidence="3" id="KW-1185">Reference proteome</keyword>
<comment type="caution">
    <text evidence="2">The sequence shown here is derived from an EMBL/GenBank/DDBJ whole genome shotgun (WGS) entry which is preliminary data.</text>
</comment>
<feature type="transmembrane region" description="Helical" evidence="1">
    <location>
        <begin position="244"/>
        <end position="262"/>
    </location>
</feature>
<dbReference type="RefSeq" id="WP_344665509.1">
    <property type="nucleotide sequence ID" value="NZ_BAAAQN010000010.1"/>
</dbReference>
<protein>
    <recommendedName>
        <fullName evidence="4">ABC transporter permease</fullName>
    </recommendedName>
</protein>
<dbReference type="Pfam" id="PF12730">
    <property type="entry name" value="ABC2_membrane_4"/>
    <property type="match status" value="1"/>
</dbReference>
<evidence type="ECO:0008006" key="4">
    <source>
        <dbReference type="Google" id="ProtNLM"/>
    </source>
</evidence>
<dbReference type="Proteomes" id="UP001500751">
    <property type="component" value="Unassembled WGS sequence"/>
</dbReference>
<feature type="transmembrane region" description="Helical" evidence="1">
    <location>
        <begin position="62"/>
        <end position="81"/>
    </location>
</feature>
<gene>
    <name evidence="2" type="ORF">GCM10009839_22860</name>
</gene>
<feature type="transmembrane region" description="Helical" evidence="1">
    <location>
        <begin position="102"/>
        <end position="127"/>
    </location>
</feature>
<evidence type="ECO:0000256" key="1">
    <source>
        <dbReference type="SAM" id="Phobius"/>
    </source>
</evidence>
<feature type="transmembrane region" description="Helical" evidence="1">
    <location>
        <begin position="175"/>
        <end position="191"/>
    </location>
</feature>
<keyword evidence="1" id="KW-0472">Membrane</keyword>
<sequence>MALLRAEWIKIRSLRSFVAGLALGALGVLYCNVNAVVADNSARRGGRLHGGGGVFTNNAHIVVLYIFGCIGAMTVVSEYGSGLIRTTFAAVPARTEVIAAKAIVVAAVTAAAGLVTYVASFVATMILAGQTRFPSGLLASPDFQRAISASVLLFPLSALVGLGVGVVVRHTATSIVGVSLLLVLLPTFVTSEKRAWVNDLHNATPFAAWQQLVLPSQAHMMPPPGMMLPPPPAGFANPTNNGSWLVFLLWPLTALVLALLAIRRRDV</sequence>
<keyword evidence="1" id="KW-0812">Transmembrane</keyword>
<evidence type="ECO:0000313" key="2">
    <source>
        <dbReference type="EMBL" id="GAA2024474.1"/>
    </source>
</evidence>
<dbReference type="EMBL" id="BAAAQN010000010">
    <property type="protein sequence ID" value="GAA2024474.1"/>
    <property type="molecule type" value="Genomic_DNA"/>
</dbReference>